<accession>A0AAN6V4A9</accession>
<reference evidence="2" key="1">
    <citation type="journal article" date="2023" name="Mol. Phylogenet. Evol.">
        <title>Genome-scale phylogeny and comparative genomics of the fungal order Sordariales.</title>
        <authorList>
            <person name="Hensen N."/>
            <person name="Bonometti L."/>
            <person name="Westerberg I."/>
            <person name="Brannstrom I.O."/>
            <person name="Guillou S."/>
            <person name="Cros-Aarteil S."/>
            <person name="Calhoun S."/>
            <person name="Haridas S."/>
            <person name="Kuo A."/>
            <person name="Mondo S."/>
            <person name="Pangilinan J."/>
            <person name="Riley R."/>
            <person name="LaButti K."/>
            <person name="Andreopoulos B."/>
            <person name="Lipzen A."/>
            <person name="Chen C."/>
            <person name="Yan M."/>
            <person name="Daum C."/>
            <person name="Ng V."/>
            <person name="Clum A."/>
            <person name="Steindorff A."/>
            <person name="Ohm R.A."/>
            <person name="Martin F."/>
            <person name="Silar P."/>
            <person name="Natvig D.O."/>
            <person name="Lalanne C."/>
            <person name="Gautier V."/>
            <person name="Ament-Velasquez S.L."/>
            <person name="Kruys A."/>
            <person name="Hutchinson M.I."/>
            <person name="Powell A.J."/>
            <person name="Barry K."/>
            <person name="Miller A.N."/>
            <person name="Grigoriev I.V."/>
            <person name="Debuchy R."/>
            <person name="Gladieux P."/>
            <person name="Hiltunen Thoren M."/>
            <person name="Johannesson H."/>
        </authorList>
    </citation>
    <scope>NUCLEOTIDE SEQUENCE</scope>
    <source>
        <strain evidence="2">CBS 141.50</strain>
    </source>
</reference>
<evidence type="ECO:0000313" key="3">
    <source>
        <dbReference type="Proteomes" id="UP001302676"/>
    </source>
</evidence>
<gene>
    <name evidence="2" type="ORF">C8A04DRAFT_11392</name>
</gene>
<feature type="region of interest" description="Disordered" evidence="1">
    <location>
        <begin position="284"/>
        <end position="321"/>
    </location>
</feature>
<comment type="caution">
    <text evidence="2">The sequence shown here is derived from an EMBL/GenBank/DDBJ whole genome shotgun (WGS) entry which is preliminary data.</text>
</comment>
<feature type="region of interest" description="Disordered" evidence="1">
    <location>
        <begin position="346"/>
        <end position="401"/>
    </location>
</feature>
<evidence type="ECO:0000256" key="1">
    <source>
        <dbReference type="SAM" id="MobiDB-lite"/>
    </source>
</evidence>
<name>A0AAN6V4A9_9PEZI</name>
<dbReference type="GO" id="GO:0042797">
    <property type="term" value="P:tRNA transcription by RNA polymerase III"/>
    <property type="evidence" value="ECO:0007669"/>
    <property type="project" value="TreeGrafter"/>
</dbReference>
<reference evidence="2" key="2">
    <citation type="submission" date="2023-05" db="EMBL/GenBank/DDBJ databases">
        <authorList>
            <consortium name="Lawrence Berkeley National Laboratory"/>
            <person name="Steindorff A."/>
            <person name="Hensen N."/>
            <person name="Bonometti L."/>
            <person name="Westerberg I."/>
            <person name="Brannstrom I.O."/>
            <person name="Guillou S."/>
            <person name="Cros-Aarteil S."/>
            <person name="Calhoun S."/>
            <person name="Haridas S."/>
            <person name="Kuo A."/>
            <person name="Mondo S."/>
            <person name="Pangilinan J."/>
            <person name="Riley R."/>
            <person name="Labutti K."/>
            <person name="Andreopoulos B."/>
            <person name="Lipzen A."/>
            <person name="Chen C."/>
            <person name="Yanf M."/>
            <person name="Daum C."/>
            <person name="Ng V."/>
            <person name="Clum A."/>
            <person name="Ohm R."/>
            <person name="Martin F."/>
            <person name="Silar P."/>
            <person name="Natvig D."/>
            <person name="Lalanne C."/>
            <person name="Gautier V."/>
            <person name="Ament-Velasquez S.L."/>
            <person name="Kruys A."/>
            <person name="Hutchinson M.I."/>
            <person name="Powell A.J."/>
            <person name="Barry K."/>
            <person name="Miller A.N."/>
            <person name="Grigoriev I.V."/>
            <person name="Debuchy R."/>
            <person name="Gladieux P."/>
            <person name="Thoren M.H."/>
            <person name="Johannesson H."/>
        </authorList>
    </citation>
    <scope>NUCLEOTIDE SEQUENCE</scope>
    <source>
        <strain evidence="2">CBS 141.50</strain>
    </source>
</reference>
<dbReference type="InterPro" id="IPR006886">
    <property type="entry name" value="RNA_pol_III_Rpc5"/>
</dbReference>
<dbReference type="PANTHER" id="PTHR12069">
    <property type="entry name" value="DNA-DIRECTED RNA POLYMERASES III 80 KDA POLYPEPTIDE RNA POLYMERASE III SUBUNIT 5"/>
    <property type="match status" value="1"/>
</dbReference>
<protein>
    <submittedName>
        <fullName evidence="2">Uncharacterized protein</fullName>
    </submittedName>
</protein>
<evidence type="ECO:0000313" key="2">
    <source>
        <dbReference type="EMBL" id="KAK4144505.1"/>
    </source>
</evidence>
<dbReference type="Proteomes" id="UP001302676">
    <property type="component" value="Unassembled WGS sequence"/>
</dbReference>
<keyword evidence="3" id="KW-1185">Reference proteome</keyword>
<dbReference type="GeneID" id="87813568"/>
<dbReference type="EMBL" id="MU853576">
    <property type="protein sequence ID" value="KAK4144505.1"/>
    <property type="molecule type" value="Genomic_DNA"/>
</dbReference>
<feature type="compositionally biased region" description="Basic and acidic residues" evidence="1">
    <location>
        <begin position="356"/>
        <end position="365"/>
    </location>
</feature>
<feature type="compositionally biased region" description="Polar residues" evidence="1">
    <location>
        <begin position="307"/>
        <end position="320"/>
    </location>
</feature>
<sequence length="401" mass="42293">MSANPRGPSDDDDPIVAKYSVFVKPSLTEHRNLVVLQYVNKTAQDPAQVRVPRIAELRMKPSTGMYEVDIPLDTTEAYDKNKGVAWGTSLQKSMEAKKGGSLGLAGGFNIVPTSSTARGRRGVAGHNDDEGPLTWAEATRQDKVLRTQTFGGGQSAEEENTRHMIENLHLTPVSSTIHLRPVPHHIDASTEQERLSRAPTAAAAAAAAAAANGADKPGASAGRAIHMTIKSAMDADGGVATETMADRLRNVQTETWQRMEWVHDEAEMAWEAYNECLLLRSTGGDAAGSSETGPAGKGKEVAGAGTSGVQERATGNSLDESSAADLVDKVSRLRTDWEEQELLQAVSKAGSAAGEKGGRNDEKSVGRPGRATGANAPTASSAGPRKSTRRGATKGTAMEID</sequence>
<dbReference type="AlphaFoldDB" id="A0AAN6V4A9"/>
<dbReference type="PANTHER" id="PTHR12069:SF0">
    <property type="entry name" value="DNA-DIRECTED RNA POLYMERASE III SUBUNIT RPC5"/>
    <property type="match status" value="1"/>
</dbReference>
<dbReference type="RefSeq" id="XP_062637876.1">
    <property type="nucleotide sequence ID" value="XM_062776955.1"/>
</dbReference>
<dbReference type="GO" id="GO:0005666">
    <property type="term" value="C:RNA polymerase III complex"/>
    <property type="evidence" value="ECO:0007669"/>
    <property type="project" value="TreeGrafter"/>
</dbReference>
<organism evidence="2 3">
    <name type="scientific">Dichotomopilus funicola</name>
    <dbReference type="NCBI Taxonomy" id="1934379"/>
    <lineage>
        <taxon>Eukaryota</taxon>
        <taxon>Fungi</taxon>
        <taxon>Dikarya</taxon>
        <taxon>Ascomycota</taxon>
        <taxon>Pezizomycotina</taxon>
        <taxon>Sordariomycetes</taxon>
        <taxon>Sordariomycetidae</taxon>
        <taxon>Sordariales</taxon>
        <taxon>Chaetomiaceae</taxon>
        <taxon>Dichotomopilus</taxon>
    </lineage>
</organism>
<proteinExistence type="predicted"/>
<dbReference type="Pfam" id="PF04801">
    <property type="entry name" value="RPC5"/>
    <property type="match status" value="1"/>
</dbReference>